<name>A0A1B3XQ10_9BACI</name>
<sequence length="148" mass="16905">MKKIMLFCTMFIMLAGCGKEEDIPQMLNVDLAVNPIQGEMKEPVKFQAKVAYGDEKVKDADDVSFEIWLANSDDHDKIAAKHKGNGIYEIEKTFDEEGTYYVYAHVTARDMHSMPKEEFVIGKPSPPEQNDGNKEMDEMDDMNEKDMN</sequence>
<reference evidence="3 4" key="1">
    <citation type="submission" date="2016-08" db="EMBL/GenBank/DDBJ databases">
        <title>Complete genome sequence of Bacillus muralis G25-68, a strain with toxicity to nematodes.</title>
        <authorList>
            <person name="Zheng Z."/>
        </authorList>
    </citation>
    <scope>NUCLEOTIDE SEQUENCE [LARGE SCALE GENOMIC DNA]</scope>
    <source>
        <strain evidence="3 4">G25-68</strain>
    </source>
</reference>
<evidence type="ECO:0000313" key="4">
    <source>
        <dbReference type="Proteomes" id="UP000077926"/>
    </source>
</evidence>
<dbReference type="InterPro" id="IPR032693">
    <property type="entry name" value="YtkA-like_dom"/>
</dbReference>
<feature type="compositionally biased region" description="Basic and acidic residues" evidence="1">
    <location>
        <begin position="131"/>
        <end position="148"/>
    </location>
</feature>
<dbReference type="EMBL" id="CP017080">
    <property type="protein sequence ID" value="AOH55290.1"/>
    <property type="molecule type" value="Genomic_DNA"/>
</dbReference>
<accession>A0A1B3XQ10</accession>
<dbReference type="STRING" id="264697.ABE28_013095"/>
<evidence type="ECO:0000259" key="2">
    <source>
        <dbReference type="Pfam" id="PF13115"/>
    </source>
</evidence>
<dbReference type="PROSITE" id="PS51257">
    <property type="entry name" value="PROKAR_LIPOPROTEIN"/>
    <property type="match status" value="1"/>
</dbReference>
<dbReference type="KEGG" id="bmur:ABE28_013095"/>
<dbReference type="Proteomes" id="UP000077926">
    <property type="component" value="Chromosome"/>
</dbReference>
<protein>
    <recommendedName>
        <fullName evidence="2">YtkA-like domain-containing protein</fullName>
    </recommendedName>
</protein>
<keyword evidence="4" id="KW-1185">Reference proteome</keyword>
<gene>
    <name evidence="3" type="ORF">ABE28_013095</name>
</gene>
<dbReference type="OrthoDB" id="2679563at2"/>
<feature type="region of interest" description="Disordered" evidence="1">
    <location>
        <begin position="118"/>
        <end position="148"/>
    </location>
</feature>
<dbReference type="AlphaFoldDB" id="A0A1B3XQ10"/>
<organism evidence="3 4">
    <name type="scientific">Peribacillus muralis</name>
    <dbReference type="NCBI Taxonomy" id="264697"/>
    <lineage>
        <taxon>Bacteria</taxon>
        <taxon>Bacillati</taxon>
        <taxon>Bacillota</taxon>
        <taxon>Bacilli</taxon>
        <taxon>Bacillales</taxon>
        <taxon>Bacillaceae</taxon>
        <taxon>Peribacillus</taxon>
    </lineage>
</organism>
<dbReference type="Pfam" id="PF13115">
    <property type="entry name" value="YtkA"/>
    <property type="match status" value="1"/>
</dbReference>
<dbReference type="RefSeq" id="WP_064467348.1">
    <property type="nucleotide sequence ID" value="NZ_CP017080.1"/>
</dbReference>
<evidence type="ECO:0000313" key="3">
    <source>
        <dbReference type="EMBL" id="AOH55290.1"/>
    </source>
</evidence>
<evidence type="ECO:0000256" key="1">
    <source>
        <dbReference type="SAM" id="MobiDB-lite"/>
    </source>
</evidence>
<proteinExistence type="predicted"/>
<feature type="domain" description="YtkA-like" evidence="2">
    <location>
        <begin position="26"/>
        <end position="105"/>
    </location>
</feature>